<reference evidence="1" key="1">
    <citation type="journal article" date="2020" name="Stud. Mycol.">
        <title>101 Dothideomycetes genomes: a test case for predicting lifestyles and emergence of pathogens.</title>
        <authorList>
            <person name="Haridas S."/>
            <person name="Albert R."/>
            <person name="Binder M."/>
            <person name="Bloem J."/>
            <person name="Labutti K."/>
            <person name="Salamov A."/>
            <person name="Andreopoulos B."/>
            <person name="Baker S."/>
            <person name="Barry K."/>
            <person name="Bills G."/>
            <person name="Bluhm B."/>
            <person name="Cannon C."/>
            <person name="Castanera R."/>
            <person name="Culley D."/>
            <person name="Daum C."/>
            <person name="Ezra D."/>
            <person name="Gonzalez J."/>
            <person name="Henrissat B."/>
            <person name="Kuo A."/>
            <person name="Liang C."/>
            <person name="Lipzen A."/>
            <person name="Lutzoni F."/>
            <person name="Magnuson J."/>
            <person name="Mondo S."/>
            <person name="Nolan M."/>
            <person name="Ohm R."/>
            <person name="Pangilinan J."/>
            <person name="Park H.-J."/>
            <person name="Ramirez L."/>
            <person name="Alfaro M."/>
            <person name="Sun H."/>
            <person name="Tritt A."/>
            <person name="Yoshinaga Y."/>
            <person name="Zwiers L.-H."/>
            <person name="Turgeon B."/>
            <person name="Goodwin S."/>
            <person name="Spatafora J."/>
            <person name="Crous P."/>
            <person name="Grigoriev I."/>
        </authorList>
    </citation>
    <scope>NUCLEOTIDE SEQUENCE</scope>
    <source>
        <strain evidence="1">CBS 121739</strain>
    </source>
</reference>
<gene>
    <name evidence="1" type="ORF">EJ05DRAFT_54263</name>
</gene>
<dbReference type="OrthoDB" id="420564at2759"/>
<dbReference type="PANTHER" id="PTHR35179:SF2">
    <property type="entry name" value="START DOMAIN-CONTAINING PROTEIN"/>
    <property type="match status" value="1"/>
</dbReference>
<accession>A0A6A6W3B0</accession>
<keyword evidence="2" id="KW-1185">Reference proteome</keyword>
<dbReference type="PANTHER" id="PTHR35179">
    <property type="entry name" value="PROTEIN CBG02620"/>
    <property type="match status" value="1"/>
</dbReference>
<dbReference type="RefSeq" id="XP_033599506.1">
    <property type="nucleotide sequence ID" value="XM_033749734.1"/>
</dbReference>
<evidence type="ECO:0008006" key="3">
    <source>
        <dbReference type="Google" id="ProtNLM"/>
    </source>
</evidence>
<organism evidence="1 2">
    <name type="scientific">Pseudovirgaria hyperparasitica</name>
    <dbReference type="NCBI Taxonomy" id="470096"/>
    <lineage>
        <taxon>Eukaryota</taxon>
        <taxon>Fungi</taxon>
        <taxon>Dikarya</taxon>
        <taxon>Ascomycota</taxon>
        <taxon>Pezizomycotina</taxon>
        <taxon>Dothideomycetes</taxon>
        <taxon>Dothideomycetes incertae sedis</taxon>
        <taxon>Acrospermales</taxon>
        <taxon>Acrospermaceae</taxon>
        <taxon>Pseudovirgaria</taxon>
    </lineage>
</organism>
<dbReference type="GeneID" id="54490788"/>
<evidence type="ECO:0000313" key="1">
    <source>
        <dbReference type="EMBL" id="KAF2757055.1"/>
    </source>
</evidence>
<dbReference type="Proteomes" id="UP000799437">
    <property type="component" value="Unassembled WGS sequence"/>
</dbReference>
<dbReference type="EMBL" id="ML996574">
    <property type="protein sequence ID" value="KAF2757055.1"/>
    <property type="molecule type" value="Genomic_DNA"/>
</dbReference>
<sequence length="361" mass="40956">MRTSIKRSEFLEQAHSERAEITNVKLLASYNWLEAPLPCAPLWLESDAKRPALHNINFHSYGPDVVPPYPKCPAEPLFRALKICSPCLDINTVDLVTDRVNIKRLFLLIRGKELGFMIQGELVGKTAILHRVDPYERHGPELDKNNGFGKPFDKPITFPMIDNDKGHQRIVGYQFAGISMIVRSEIDAYVDSAGVLEAFVNKQVVDRNPPPDEECFTNPTTSLTVRHVGWGHQLETAVEIKTRDDHEPVDFNAIGPQMWISQTYKLVRARRDRASPVYERPCVQDISELLKDFEDDNQEVLQQLAGILHHILSRLRGSASGRVTVRWCRITQQILVTSGDEPATPSFPADMLKDWGSFDTY</sequence>
<dbReference type="AlphaFoldDB" id="A0A6A6W3B0"/>
<proteinExistence type="predicted"/>
<name>A0A6A6W3B0_9PEZI</name>
<protein>
    <recommendedName>
        <fullName evidence="3">Geranylgeranyl pyrophosphate synthetase</fullName>
    </recommendedName>
</protein>
<evidence type="ECO:0000313" key="2">
    <source>
        <dbReference type="Proteomes" id="UP000799437"/>
    </source>
</evidence>